<dbReference type="EMBL" id="LAZR01005326">
    <property type="protein sequence ID" value="KKN00853.1"/>
    <property type="molecule type" value="Genomic_DNA"/>
</dbReference>
<protein>
    <submittedName>
        <fullName evidence="1">Uncharacterized protein</fullName>
    </submittedName>
</protein>
<sequence>MIKIVKKLATLILALCFISISCAATIPPQALPLIGTPRVETIGITIGMSMDNLTRELGTPHETATCALPFKTEGEQAITYGRSFIWEHRFSNISEKVDNSTTIKVCIVEDIVIGERREWTRTKGDLMQIGKSDTVDRGLLQEIMDNLLSNEPSRYPIEHEHSDKGFEI</sequence>
<gene>
    <name evidence="1" type="ORF">LCGC14_1133510</name>
</gene>
<dbReference type="AlphaFoldDB" id="A0A0F9Q673"/>
<organism evidence="1">
    <name type="scientific">marine sediment metagenome</name>
    <dbReference type="NCBI Taxonomy" id="412755"/>
    <lineage>
        <taxon>unclassified sequences</taxon>
        <taxon>metagenomes</taxon>
        <taxon>ecological metagenomes</taxon>
    </lineage>
</organism>
<name>A0A0F9Q673_9ZZZZ</name>
<reference evidence="1" key="1">
    <citation type="journal article" date="2015" name="Nature">
        <title>Complex archaea that bridge the gap between prokaryotes and eukaryotes.</title>
        <authorList>
            <person name="Spang A."/>
            <person name="Saw J.H."/>
            <person name="Jorgensen S.L."/>
            <person name="Zaremba-Niedzwiedzka K."/>
            <person name="Martijn J."/>
            <person name="Lind A.E."/>
            <person name="van Eijk R."/>
            <person name="Schleper C."/>
            <person name="Guy L."/>
            <person name="Ettema T.J."/>
        </authorList>
    </citation>
    <scope>NUCLEOTIDE SEQUENCE</scope>
</reference>
<evidence type="ECO:0000313" key="1">
    <source>
        <dbReference type="EMBL" id="KKN00853.1"/>
    </source>
</evidence>
<dbReference type="PROSITE" id="PS51257">
    <property type="entry name" value="PROKAR_LIPOPROTEIN"/>
    <property type="match status" value="1"/>
</dbReference>
<comment type="caution">
    <text evidence="1">The sequence shown here is derived from an EMBL/GenBank/DDBJ whole genome shotgun (WGS) entry which is preliminary data.</text>
</comment>
<accession>A0A0F9Q673</accession>
<proteinExistence type="predicted"/>